<dbReference type="EMBL" id="LT934122">
    <property type="protein sequence ID" value="VAI53722.1"/>
    <property type="molecule type" value="Genomic_DNA"/>
</dbReference>
<proteinExistence type="predicted"/>
<accession>A0A9R1B6Z3</accession>
<dbReference type="GO" id="GO:0043531">
    <property type="term" value="F:ADP binding"/>
    <property type="evidence" value="ECO:0007669"/>
    <property type="project" value="InterPro"/>
</dbReference>
<evidence type="ECO:0008006" key="9">
    <source>
        <dbReference type="Google" id="ProtNLM"/>
    </source>
</evidence>
<dbReference type="Proteomes" id="UP000324705">
    <property type="component" value="Chromosome 6B"/>
</dbReference>
<evidence type="ECO:0000259" key="5">
    <source>
        <dbReference type="Pfam" id="PF23559"/>
    </source>
</evidence>
<dbReference type="InterPro" id="IPR058922">
    <property type="entry name" value="WHD_DRP"/>
</dbReference>
<protein>
    <recommendedName>
        <fullName evidence="9">NB-ARC domain-containing protein</fullName>
    </recommendedName>
</protein>
<evidence type="ECO:0000313" key="8">
    <source>
        <dbReference type="Proteomes" id="UP000324705"/>
    </source>
</evidence>
<evidence type="ECO:0000256" key="1">
    <source>
        <dbReference type="ARBA" id="ARBA00022614"/>
    </source>
</evidence>
<dbReference type="InterPro" id="IPR056789">
    <property type="entry name" value="LRR_R13L1-DRL21"/>
</dbReference>
<organism evidence="7 8">
    <name type="scientific">Triticum turgidum subsp. durum</name>
    <name type="common">Durum wheat</name>
    <name type="synonym">Triticum durum</name>
    <dbReference type="NCBI Taxonomy" id="4567"/>
    <lineage>
        <taxon>Eukaryota</taxon>
        <taxon>Viridiplantae</taxon>
        <taxon>Streptophyta</taxon>
        <taxon>Embryophyta</taxon>
        <taxon>Tracheophyta</taxon>
        <taxon>Spermatophyta</taxon>
        <taxon>Magnoliopsida</taxon>
        <taxon>Liliopsida</taxon>
        <taxon>Poales</taxon>
        <taxon>Poaceae</taxon>
        <taxon>BOP clade</taxon>
        <taxon>Pooideae</taxon>
        <taxon>Triticodae</taxon>
        <taxon>Triticeae</taxon>
        <taxon>Triticinae</taxon>
        <taxon>Triticum</taxon>
    </lineage>
</organism>
<dbReference type="Pfam" id="PF25019">
    <property type="entry name" value="LRR_R13L1-DRL21"/>
    <property type="match status" value="1"/>
</dbReference>
<sequence>MDYCKLEEEAEAHNLEQVRNPITRFYKEKIVGKFARMISEGRMAKKLREAIEKLDSVAQDVGNFLQLLCRVDNLVLQDHAESSEQQTSSTLVPIEIFGRDSEKNQVMRWLTHNVYDDPDTVTRVPIFAIIGIGGIGKTTLAQIVCEELKDSAHFDCILWVHVSDNVFSSTRIMKKILEAVTKEKPNADTLEALQQILRDKLGLKKVLLILDDVWEDSKTSEWETLMAPLRSMQRGSKILLTTRMRSVADMVAGVMRSRNDYLHLDGLNEDENFMLFKKYAFDGLDLEDYAHLLPIAEEIAEKFHGCPLVTKIAGGHLQSNVSDQHWKDLHRQLEHLEGSTDAIVTTVLRSSYHHLPEHLQLCFRYCSIFPKDHKFKEDIVKMWMGSGLILQTEGGSERPEDMGGRYFVQLARKSFFTFVPTVDPYQKYYTEYYVIHDLLHELARNVSIGECLRLESGGFLHHKCTVRHLWIANFSKLSCEEIKAISCFKSLCTLVMEDSYHVSAGHEDALQEVIKTVKCLRLLSLKGITKFYFPNEVANKHLRYISVSRMEEIHGLSKLYHLQVLTAAKRIGTTSEQVENMENMFHLRYVSYGSNGYGEFPVGRLTSLQELYNFKIQSVEGHRISSLKNLTSLCKLQMCNLENVGGHEEVIQAKLNDKSYLRSLSLNWSETNDDLKEDNLVLDKLEPHACLENLEITGYSGVRFPSWINHHPLVNMVSLELRWCKNWVHLPSLGNLQLLKHLELQNLSGLERIGPSSGDSFPQNLKTLVVEGCQELRNLPLLPLTLMQLEINNVGLEILPRIGAHHDNVDSQTTAPKLVSVIISNCSNLTTLSESFLLQEHYICTLRILKIVACAQLKHAPLSFGSMNDLTEFCIGSCYSLRMMENVDGGLLPCTLKELSMMQCGDLQLPLLDSLVGLTNLKSLSLCNCSRVKSLPSSEVFQSLTALREMVVKDCIFLSSLGGLGALSYLSWLEITDCEQLHLAAETGEMDGDSSFEVSLKVYSLWIHTPCMLENEPLSRLCNTKNLIISVGCGTISQQWMRQNRRSLESLEILKVGMIMLMLEEFCSLKRLEFDVVPCHLPFPYLPSSLESFIIKKCDPEVAESWKKEGSYEWNNISCIGHVRIGDTNYYLGQERPVTNLVNTATHFDSCGPLRGKRTKRYPTVSLQSTEYTTFLASML</sequence>
<dbReference type="Gramene" id="TRITD6Bv1G016870.2">
    <property type="protein sequence ID" value="TRITD6Bv1G016870.2"/>
    <property type="gene ID" value="TRITD6Bv1G016870"/>
</dbReference>
<dbReference type="InterPro" id="IPR002182">
    <property type="entry name" value="NB-ARC"/>
</dbReference>
<dbReference type="SUPFAM" id="SSF52540">
    <property type="entry name" value="P-loop containing nucleoside triphosphate hydrolases"/>
    <property type="match status" value="1"/>
</dbReference>
<dbReference type="OMA" id="KNEVMRW"/>
<dbReference type="InterPro" id="IPR042197">
    <property type="entry name" value="Apaf_helical"/>
</dbReference>
<dbReference type="AlphaFoldDB" id="A0A9R1B6Z3"/>
<dbReference type="PANTHER" id="PTHR36766:SF30">
    <property type="entry name" value="TIR-NBS TYPE DISEASE RESISTANCE PROTEIN-RELATED"/>
    <property type="match status" value="1"/>
</dbReference>
<gene>
    <name evidence="7" type="ORF">TRITD_6Bv1G016870</name>
</gene>
<keyword evidence="8" id="KW-1185">Reference proteome</keyword>
<dbReference type="Gene3D" id="3.40.50.300">
    <property type="entry name" value="P-loop containing nucleotide triphosphate hydrolases"/>
    <property type="match status" value="1"/>
</dbReference>
<reference evidence="7 8" key="1">
    <citation type="submission" date="2017-09" db="EMBL/GenBank/DDBJ databases">
        <authorList>
            <consortium name="International Durum Wheat Genome Sequencing Consortium (IDWGSC)"/>
            <person name="Milanesi L."/>
        </authorList>
    </citation>
    <scope>NUCLEOTIDE SEQUENCE [LARGE SCALE GENOMIC DNA]</scope>
    <source>
        <strain evidence="8">cv. Svevo</strain>
    </source>
</reference>
<feature type="domain" description="NB-ARC" evidence="4">
    <location>
        <begin position="102"/>
        <end position="282"/>
    </location>
</feature>
<dbReference type="SUPFAM" id="SSF52058">
    <property type="entry name" value="L domain-like"/>
    <property type="match status" value="2"/>
</dbReference>
<dbReference type="PRINTS" id="PR00364">
    <property type="entry name" value="DISEASERSIST"/>
</dbReference>
<dbReference type="Gene3D" id="3.80.10.10">
    <property type="entry name" value="Ribonuclease Inhibitor"/>
    <property type="match status" value="2"/>
</dbReference>
<keyword evidence="3" id="KW-0611">Plant defense</keyword>
<evidence type="ECO:0000259" key="6">
    <source>
        <dbReference type="Pfam" id="PF25019"/>
    </source>
</evidence>
<dbReference type="InterPro" id="IPR027417">
    <property type="entry name" value="P-loop_NTPase"/>
</dbReference>
<name>A0A9R1B6Z3_TRITD</name>
<dbReference type="InterPro" id="IPR036388">
    <property type="entry name" value="WH-like_DNA-bd_sf"/>
</dbReference>
<feature type="domain" description="Disease resistance protein winged helix" evidence="5">
    <location>
        <begin position="368"/>
        <end position="443"/>
    </location>
</feature>
<dbReference type="GO" id="GO:0006952">
    <property type="term" value="P:defense response"/>
    <property type="evidence" value="ECO:0007669"/>
    <property type="project" value="UniProtKB-KW"/>
</dbReference>
<dbReference type="InterPro" id="IPR032675">
    <property type="entry name" value="LRR_dom_sf"/>
</dbReference>
<dbReference type="Gene3D" id="1.10.10.10">
    <property type="entry name" value="Winged helix-like DNA-binding domain superfamily/Winged helix DNA-binding domain"/>
    <property type="match status" value="1"/>
</dbReference>
<dbReference type="Pfam" id="PF00931">
    <property type="entry name" value="NB-ARC"/>
    <property type="match status" value="1"/>
</dbReference>
<dbReference type="PANTHER" id="PTHR36766">
    <property type="entry name" value="PLANT BROAD-SPECTRUM MILDEW RESISTANCE PROTEIN RPW8"/>
    <property type="match status" value="1"/>
</dbReference>
<feature type="domain" description="R13L1/DRL21-like LRR repeat region" evidence="6">
    <location>
        <begin position="624"/>
        <end position="746"/>
    </location>
</feature>
<keyword evidence="2" id="KW-0677">Repeat</keyword>
<evidence type="ECO:0000256" key="3">
    <source>
        <dbReference type="ARBA" id="ARBA00022821"/>
    </source>
</evidence>
<evidence type="ECO:0000256" key="2">
    <source>
        <dbReference type="ARBA" id="ARBA00022737"/>
    </source>
</evidence>
<keyword evidence="1" id="KW-0433">Leucine-rich repeat</keyword>
<evidence type="ECO:0000259" key="4">
    <source>
        <dbReference type="Pfam" id="PF00931"/>
    </source>
</evidence>
<dbReference type="Gene3D" id="1.10.8.430">
    <property type="entry name" value="Helical domain of apoptotic protease-activating factors"/>
    <property type="match status" value="1"/>
</dbReference>
<dbReference type="Pfam" id="PF23559">
    <property type="entry name" value="WHD_DRP"/>
    <property type="match status" value="1"/>
</dbReference>
<evidence type="ECO:0000313" key="7">
    <source>
        <dbReference type="EMBL" id="VAI53722.1"/>
    </source>
</evidence>